<gene>
    <name evidence="2" type="ORF">Sjap_014878</name>
</gene>
<comment type="caution">
    <text evidence="2">The sequence shown here is derived from an EMBL/GenBank/DDBJ whole genome shotgun (WGS) entry which is preliminary data.</text>
</comment>
<proteinExistence type="predicted"/>
<dbReference type="EMBL" id="JBBNAE010000006">
    <property type="protein sequence ID" value="KAK9115931.1"/>
    <property type="molecule type" value="Genomic_DNA"/>
</dbReference>
<feature type="signal peptide" evidence="1">
    <location>
        <begin position="1"/>
        <end position="25"/>
    </location>
</feature>
<evidence type="ECO:0000256" key="1">
    <source>
        <dbReference type="SAM" id="SignalP"/>
    </source>
</evidence>
<dbReference type="Proteomes" id="UP001417504">
    <property type="component" value="Unassembled WGS sequence"/>
</dbReference>
<feature type="chain" id="PRO_5042989488" evidence="1">
    <location>
        <begin position="26"/>
        <end position="73"/>
    </location>
</feature>
<dbReference type="AlphaFoldDB" id="A0AAP0NTG3"/>
<accession>A0AAP0NTG3</accession>
<protein>
    <submittedName>
        <fullName evidence="2">Uncharacterized protein</fullName>
    </submittedName>
</protein>
<reference evidence="2 3" key="1">
    <citation type="submission" date="2024-01" db="EMBL/GenBank/DDBJ databases">
        <title>Genome assemblies of Stephania.</title>
        <authorList>
            <person name="Yang L."/>
        </authorList>
    </citation>
    <scope>NUCLEOTIDE SEQUENCE [LARGE SCALE GENOMIC DNA]</scope>
    <source>
        <strain evidence="2">QJT</strain>
        <tissue evidence="2">Leaf</tissue>
    </source>
</reference>
<name>A0AAP0NTG3_9MAGN</name>
<evidence type="ECO:0000313" key="2">
    <source>
        <dbReference type="EMBL" id="KAK9115931.1"/>
    </source>
</evidence>
<keyword evidence="3" id="KW-1185">Reference proteome</keyword>
<evidence type="ECO:0000313" key="3">
    <source>
        <dbReference type="Proteomes" id="UP001417504"/>
    </source>
</evidence>
<organism evidence="2 3">
    <name type="scientific">Stephania japonica</name>
    <dbReference type="NCBI Taxonomy" id="461633"/>
    <lineage>
        <taxon>Eukaryota</taxon>
        <taxon>Viridiplantae</taxon>
        <taxon>Streptophyta</taxon>
        <taxon>Embryophyta</taxon>
        <taxon>Tracheophyta</taxon>
        <taxon>Spermatophyta</taxon>
        <taxon>Magnoliopsida</taxon>
        <taxon>Ranunculales</taxon>
        <taxon>Menispermaceae</taxon>
        <taxon>Menispermoideae</taxon>
        <taxon>Cissampelideae</taxon>
        <taxon>Stephania</taxon>
    </lineage>
</organism>
<keyword evidence="1" id="KW-0732">Signal</keyword>
<sequence>MALRFRFRLCFVAILIVVSMQLSESARIARDVILKNELPRGPVPPSGPSPCHNEYVSYHGQLWRPNGDLICDP</sequence>